<evidence type="ECO:0000313" key="8">
    <source>
        <dbReference type="Proteomes" id="UP000499080"/>
    </source>
</evidence>
<sequence length="340" mass="39264">MHYHLRYSISCCSYVTAFLFCSSFPNCVGQPYHTAYLKGSNPAIYSSCNLSLVFSIVAWRSRYFTYFWGASGDFAQNCWDVVYEAFGSNEFALAVWGTFLFTSSLYWILGLCYSLIDWTGRPASALKYKIQSNASFQVPFGKVIQVVLFNQIFVGIPFFILAYYLLNWRGYDSGKDLPPFWRIVLEVAFCVLMAEIGFYYSHRLLHHRRIYKHIHKMHHEWTSPTAISAMYCHPVEHLVSNLMSVLLGPLLLGSHMFTSWLWFSLIVFNTLNSHCGFHFPFLPSPENHDFHHLNLNENYGGLGILDKFHGTDSEFLKSKASQRHFLSTSFVPVKQLYPDS</sequence>
<accession>A0A4Y2RCZ6</accession>
<keyword evidence="8" id="KW-1185">Reference proteome</keyword>
<keyword evidence="4 5" id="KW-0472">Membrane</keyword>
<feature type="domain" description="Fatty acid hydroxylase" evidence="6">
    <location>
        <begin position="188"/>
        <end position="311"/>
    </location>
</feature>
<keyword evidence="2 5" id="KW-0812">Transmembrane</keyword>
<proteinExistence type="predicted"/>
<dbReference type="EMBL" id="BGPR01016602">
    <property type="protein sequence ID" value="GBN73573.1"/>
    <property type="molecule type" value="Genomic_DNA"/>
</dbReference>
<evidence type="ECO:0000256" key="1">
    <source>
        <dbReference type="ARBA" id="ARBA00004370"/>
    </source>
</evidence>
<dbReference type="GO" id="GO:0016491">
    <property type="term" value="F:oxidoreductase activity"/>
    <property type="evidence" value="ECO:0007669"/>
    <property type="project" value="InterPro"/>
</dbReference>
<name>A0A4Y2RCZ6_ARAVE</name>
<dbReference type="Pfam" id="PF04116">
    <property type="entry name" value="FA_hydroxylase"/>
    <property type="match status" value="1"/>
</dbReference>
<dbReference type="InterPro" id="IPR006694">
    <property type="entry name" value="Fatty_acid_hydroxylase"/>
</dbReference>
<feature type="transmembrane region" description="Helical" evidence="5">
    <location>
        <begin position="143"/>
        <end position="165"/>
    </location>
</feature>
<evidence type="ECO:0000313" key="7">
    <source>
        <dbReference type="EMBL" id="GBN73573.1"/>
    </source>
</evidence>
<dbReference type="GO" id="GO:0005506">
    <property type="term" value="F:iron ion binding"/>
    <property type="evidence" value="ECO:0007669"/>
    <property type="project" value="InterPro"/>
</dbReference>
<feature type="transmembrane region" description="Helical" evidence="5">
    <location>
        <begin position="93"/>
        <end position="116"/>
    </location>
</feature>
<organism evidence="7 8">
    <name type="scientific">Araneus ventricosus</name>
    <name type="common">Orbweaver spider</name>
    <name type="synonym">Epeira ventricosa</name>
    <dbReference type="NCBI Taxonomy" id="182803"/>
    <lineage>
        <taxon>Eukaryota</taxon>
        <taxon>Metazoa</taxon>
        <taxon>Ecdysozoa</taxon>
        <taxon>Arthropoda</taxon>
        <taxon>Chelicerata</taxon>
        <taxon>Arachnida</taxon>
        <taxon>Araneae</taxon>
        <taxon>Araneomorphae</taxon>
        <taxon>Entelegynae</taxon>
        <taxon>Araneoidea</taxon>
        <taxon>Araneidae</taxon>
        <taxon>Araneus</taxon>
    </lineage>
</organism>
<protein>
    <submittedName>
        <fullName evidence="7">Fatty acid hydroxylase domain-containing protein 2</fullName>
    </submittedName>
</protein>
<reference evidence="7 8" key="1">
    <citation type="journal article" date="2019" name="Sci. Rep.">
        <title>Orb-weaving spider Araneus ventricosus genome elucidates the spidroin gene catalogue.</title>
        <authorList>
            <person name="Kono N."/>
            <person name="Nakamura H."/>
            <person name="Ohtoshi R."/>
            <person name="Moran D.A.P."/>
            <person name="Shinohara A."/>
            <person name="Yoshida Y."/>
            <person name="Fujiwara M."/>
            <person name="Mori M."/>
            <person name="Tomita M."/>
            <person name="Arakawa K."/>
        </authorList>
    </citation>
    <scope>NUCLEOTIDE SEQUENCE [LARGE SCALE GENOMIC DNA]</scope>
</reference>
<evidence type="ECO:0000256" key="5">
    <source>
        <dbReference type="SAM" id="Phobius"/>
    </source>
</evidence>
<dbReference type="InterPro" id="IPR050307">
    <property type="entry name" value="Sterol_Desaturase_Related"/>
</dbReference>
<comment type="subcellular location">
    <subcellularLocation>
        <location evidence="1">Membrane</location>
    </subcellularLocation>
</comment>
<evidence type="ECO:0000259" key="6">
    <source>
        <dbReference type="Pfam" id="PF04116"/>
    </source>
</evidence>
<dbReference type="GO" id="GO:0008610">
    <property type="term" value="P:lipid biosynthetic process"/>
    <property type="evidence" value="ECO:0007669"/>
    <property type="project" value="InterPro"/>
</dbReference>
<evidence type="ECO:0000256" key="3">
    <source>
        <dbReference type="ARBA" id="ARBA00022989"/>
    </source>
</evidence>
<evidence type="ECO:0000256" key="4">
    <source>
        <dbReference type="ARBA" id="ARBA00023136"/>
    </source>
</evidence>
<comment type="caution">
    <text evidence="7">The sequence shown here is derived from an EMBL/GenBank/DDBJ whole genome shotgun (WGS) entry which is preliminary data.</text>
</comment>
<dbReference type="Proteomes" id="UP000499080">
    <property type="component" value="Unassembled WGS sequence"/>
</dbReference>
<feature type="transmembrane region" description="Helical" evidence="5">
    <location>
        <begin position="180"/>
        <end position="200"/>
    </location>
</feature>
<keyword evidence="3 5" id="KW-1133">Transmembrane helix</keyword>
<evidence type="ECO:0000256" key="2">
    <source>
        <dbReference type="ARBA" id="ARBA00022692"/>
    </source>
</evidence>
<dbReference type="AlphaFoldDB" id="A0A4Y2RCZ6"/>
<dbReference type="GO" id="GO:0016020">
    <property type="term" value="C:membrane"/>
    <property type="evidence" value="ECO:0007669"/>
    <property type="project" value="UniProtKB-SubCell"/>
</dbReference>
<dbReference type="OrthoDB" id="6422902at2759"/>
<gene>
    <name evidence="7" type="primary">FAXDC2_7</name>
    <name evidence="7" type="ORF">AVEN_236383_1</name>
</gene>
<dbReference type="PANTHER" id="PTHR11863">
    <property type="entry name" value="STEROL DESATURASE"/>
    <property type="match status" value="1"/>
</dbReference>